<accession>A0A0A5HKF0</accession>
<keyword evidence="5 10" id="KW-0067">ATP-binding</keyword>
<dbReference type="GO" id="GO:0016887">
    <property type="term" value="F:ATP hydrolysis activity"/>
    <property type="evidence" value="ECO:0007669"/>
    <property type="project" value="InterPro"/>
</dbReference>
<dbReference type="eggNOG" id="COG0699">
    <property type="taxonomic scope" value="Bacteria"/>
</dbReference>
<evidence type="ECO:0000256" key="9">
    <source>
        <dbReference type="ARBA" id="ARBA00082123"/>
    </source>
</evidence>
<dbReference type="GO" id="GO:0005524">
    <property type="term" value="F:ATP binding"/>
    <property type="evidence" value="ECO:0007669"/>
    <property type="project" value="UniProtKB-KW"/>
</dbReference>
<keyword evidence="3 10" id="KW-0547">Nucleotide-binding</keyword>
<evidence type="ECO:0000259" key="11">
    <source>
        <dbReference type="Pfam" id="PF09547"/>
    </source>
</evidence>
<dbReference type="InterPro" id="IPR046842">
    <property type="entry name" value="SpoIVA_ATPase"/>
</dbReference>
<dbReference type="InterPro" id="IPR046840">
    <property type="entry name" value="SpoIVA_C"/>
</dbReference>
<evidence type="ECO:0000256" key="8">
    <source>
        <dbReference type="ARBA" id="ARBA00073701"/>
    </source>
</evidence>
<evidence type="ECO:0000259" key="12">
    <source>
        <dbReference type="Pfam" id="PF20438"/>
    </source>
</evidence>
<keyword evidence="6 10" id="KW-0749">Sporulation</keyword>
<evidence type="ECO:0000256" key="2">
    <source>
        <dbReference type="ARBA" id="ARBA00022490"/>
    </source>
</evidence>
<feature type="domain" description="Stage IV sporulation protein A ATPase" evidence="11">
    <location>
        <begin position="1"/>
        <end position="237"/>
    </location>
</feature>
<evidence type="ECO:0000256" key="3">
    <source>
        <dbReference type="ARBA" id="ARBA00022741"/>
    </source>
</evidence>
<dbReference type="PIRSF" id="PIRSF007466">
    <property type="entry name" value="SpoIVA"/>
    <property type="match status" value="1"/>
</dbReference>
<dbReference type="RefSeq" id="WP_027447424.1">
    <property type="nucleotide sequence ID" value="NZ_AULJ01000063.1"/>
</dbReference>
<proteinExistence type="predicted"/>
<gene>
    <name evidence="14" type="ORF">N783_19200</name>
</gene>
<evidence type="ECO:0000256" key="4">
    <source>
        <dbReference type="ARBA" id="ARBA00022801"/>
    </source>
</evidence>
<comment type="function">
    <text evidence="10">ATPase. Has a role at an early stage in the morphogenesis of the spore coat.</text>
</comment>
<dbReference type="GO" id="GO:0005737">
    <property type="term" value="C:cytoplasm"/>
    <property type="evidence" value="ECO:0007669"/>
    <property type="project" value="UniProtKB-SubCell"/>
</dbReference>
<evidence type="ECO:0000256" key="5">
    <source>
        <dbReference type="ARBA" id="ARBA00022840"/>
    </source>
</evidence>
<feature type="domain" description="Sporulation stage IV protein A C-terminal" evidence="13">
    <location>
        <begin position="417"/>
        <end position="492"/>
    </location>
</feature>
<evidence type="ECO:0000256" key="10">
    <source>
        <dbReference type="PIRNR" id="PIRNR007466"/>
    </source>
</evidence>
<dbReference type="FunFam" id="3.40.50.300:FF:000648">
    <property type="entry name" value="Stage IV sporulation protein A"/>
    <property type="match status" value="1"/>
</dbReference>
<evidence type="ECO:0000256" key="7">
    <source>
        <dbReference type="ARBA" id="ARBA00049360"/>
    </source>
</evidence>
<evidence type="ECO:0000256" key="1">
    <source>
        <dbReference type="ARBA" id="ARBA00004496"/>
    </source>
</evidence>
<name>A0A0A5HKF0_9BACI</name>
<sequence length="492" mass="55821">MERVDIFKDISKRTDGDIYLGVVGAVRTGKSTFIKKFMETVVLPNIQDEGERARAQDELPQSAAGRTIMTTEPKFVPNQAVEVHVDEGLDVNFRVVDCVGYTVEGAKGYEDEDGPRMINTPWYEEPIPFHDAAEIGTRKVITEHSTIGVVVTTDGTIGEIPRDDYVEAEERVVEELKEVGKPYIMIVNSVKPHSQETELLRQELQEKYDIPVLAMSVESMREDDVYNVLREALYEFPVLEVNVNLPSWVMVLNEDHWLRKNYQDAIQQTVQDIKRLRDVDRVVNQFGDYDYIDTAQLSGMEMGEGVAEIDLQAPDHLYDQVLKEIVGEEIRGKDHLLQLMQDFAHAKREYDQVADALTMVKQTGYGIASPSVHEMSLEEPEIIRQGSRFGVRLKAVAPSIHMVKVDVESEFAPIIGTEKQSEELVRYLMQDFEEDPLSIWNSDIFGRSLNSIVREGINAKLSLMPENAQYKLQETLQRIINEGNGGMIAIIL</sequence>
<dbReference type="Pfam" id="PF09547">
    <property type="entry name" value="SpoIVA_ATPase"/>
    <property type="match status" value="1"/>
</dbReference>
<dbReference type="Proteomes" id="UP000030403">
    <property type="component" value="Unassembled WGS sequence"/>
</dbReference>
<evidence type="ECO:0000313" key="14">
    <source>
        <dbReference type="EMBL" id="KGX84102.1"/>
    </source>
</evidence>
<keyword evidence="2 10" id="KW-0963">Cytoplasm</keyword>
<dbReference type="AlphaFoldDB" id="A0A0A5HKF0"/>
<dbReference type="SUPFAM" id="SSF52540">
    <property type="entry name" value="P-loop containing nucleoside triphosphate hydrolases"/>
    <property type="match status" value="1"/>
</dbReference>
<dbReference type="Pfam" id="PF20439">
    <property type="entry name" value="SpoIVA_C"/>
    <property type="match status" value="1"/>
</dbReference>
<dbReference type="EMBL" id="AVPF01000067">
    <property type="protein sequence ID" value="KGX84102.1"/>
    <property type="molecule type" value="Genomic_DNA"/>
</dbReference>
<organism evidence="14 15">
    <name type="scientific">Pontibacillus marinus BH030004 = DSM 16465</name>
    <dbReference type="NCBI Taxonomy" id="1385511"/>
    <lineage>
        <taxon>Bacteria</taxon>
        <taxon>Bacillati</taxon>
        <taxon>Bacillota</taxon>
        <taxon>Bacilli</taxon>
        <taxon>Bacillales</taxon>
        <taxon>Bacillaceae</taxon>
        <taxon>Pontibacillus</taxon>
    </lineage>
</organism>
<reference evidence="14 15" key="1">
    <citation type="submission" date="2013-08" db="EMBL/GenBank/DDBJ databases">
        <authorList>
            <person name="Huang J."/>
            <person name="Wang G."/>
        </authorList>
    </citation>
    <scope>NUCLEOTIDE SEQUENCE [LARGE SCALE GENOMIC DNA]</scope>
    <source>
        <strain evidence="14 15">BH030004</strain>
    </source>
</reference>
<comment type="caution">
    <text evidence="14">The sequence shown here is derived from an EMBL/GenBank/DDBJ whole genome shotgun (WGS) entry which is preliminary data.</text>
</comment>
<dbReference type="InterPro" id="IPR014201">
    <property type="entry name" value="Spore_IV_A"/>
</dbReference>
<dbReference type="Pfam" id="PF20438">
    <property type="entry name" value="SpoIVA_middle"/>
    <property type="match status" value="1"/>
</dbReference>
<dbReference type="InterPro" id="IPR046841">
    <property type="entry name" value="SpoIVA_middle"/>
</dbReference>
<dbReference type="InterPro" id="IPR027417">
    <property type="entry name" value="P-loop_NTPase"/>
</dbReference>
<dbReference type="STRING" id="1385511.GCA_000425225_03929"/>
<dbReference type="Gene3D" id="3.40.50.300">
    <property type="entry name" value="P-loop containing nucleotide triphosphate hydrolases"/>
    <property type="match status" value="1"/>
</dbReference>
<keyword evidence="4 10" id="KW-0378">Hydrolase</keyword>
<evidence type="ECO:0000259" key="13">
    <source>
        <dbReference type="Pfam" id="PF20439"/>
    </source>
</evidence>
<dbReference type="GO" id="GO:0042244">
    <property type="term" value="P:spore wall assembly"/>
    <property type="evidence" value="ECO:0007669"/>
    <property type="project" value="UniProtKB-ARBA"/>
</dbReference>
<dbReference type="EC" id="3.6.1.-" evidence="10"/>
<evidence type="ECO:0000256" key="6">
    <source>
        <dbReference type="ARBA" id="ARBA00022969"/>
    </source>
</evidence>
<protein>
    <recommendedName>
        <fullName evidence="8 10">Stage IV sporulation protein A</fullName>
        <ecNumber evidence="10">3.6.1.-</ecNumber>
    </recommendedName>
    <alternativeName>
        <fullName evidence="9 10">Coat morphogenetic protein SpoIVA</fullName>
    </alternativeName>
</protein>
<feature type="domain" description="Stage IV sporulation protein A middle" evidence="12">
    <location>
        <begin position="238"/>
        <end position="416"/>
    </location>
</feature>
<dbReference type="OrthoDB" id="9761464at2"/>
<comment type="catalytic activity">
    <reaction evidence="7 10">
        <text>ATP + H2O = ADP + phosphate + H(+)</text>
        <dbReference type="Rhea" id="RHEA:13065"/>
        <dbReference type="ChEBI" id="CHEBI:15377"/>
        <dbReference type="ChEBI" id="CHEBI:15378"/>
        <dbReference type="ChEBI" id="CHEBI:30616"/>
        <dbReference type="ChEBI" id="CHEBI:43474"/>
        <dbReference type="ChEBI" id="CHEBI:456216"/>
    </reaction>
</comment>
<evidence type="ECO:0000313" key="15">
    <source>
        <dbReference type="Proteomes" id="UP000030403"/>
    </source>
</evidence>
<dbReference type="NCBIfam" id="TIGR02836">
    <property type="entry name" value="spore_IV_A"/>
    <property type="match status" value="1"/>
</dbReference>
<comment type="subcellular location">
    <subcellularLocation>
        <location evidence="1 10">Cytoplasm</location>
    </subcellularLocation>
</comment>
<keyword evidence="15" id="KW-1185">Reference proteome</keyword>